<organism evidence="1 2">
    <name type="scientific">Avena sativa</name>
    <name type="common">Oat</name>
    <dbReference type="NCBI Taxonomy" id="4498"/>
    <lineage>
        <taxon>Eukaryota</taxon>
        <taxon>Viridiplantae</taxon>
        <taxon>Streptophyta</taxon>
        <taxon>Embryophyta</taxon>
        <taxon>Tracheophyta</taxon>
        <taxon>Spermatophyta</taxon>
        <taxon>Magnoliopsida</taxon>
        <taxon>Liliopsida</taxon>
        <taxon>Poales</taxon>
        <taxon>Poaceae</taxon>
        <taxon>BOP clade</taxon>
        <taxon>Pooideae</taxon>
        <taxon>Poodae</taxon>
        <taxon>Poeae</taxon>
        <taxon>Poeae Chloroplast Group 1 (Aveneae type)</taxon>
        <taxon>Aveninae</taxon>
        <taxon>Avena</taxon>
    </lineage>
</organism>
<reference evidence="1" key="1">
    <citation type="submission" date="2021-05" db="EMBL/GenBank/DDBJ databases">
        <authorList>
            <person name="Scholz U."/>
            <person name="Mascher M."/>
            <person name="Fiebig A."/>
        </authorList>
    </citation>
    <scope>NUCLEOTIDE SEQUENCE [LARGE SCALE GENOMIC DNA]</scope>
</reference>
<evidence type="ECO:0000313" key="2">
    <source>
        <dbReference type="Proteomes" id="UP001732700"/>
    </source>
</evidence>
<proteinExistence type="predicted"/>
<dbReference type="EnsemblPlants" id="AVESA.00010b.r2.7DG1343490.3">
    <property type="protein sequence ID" value="AVESA.00010b.r2.7DG1343490.3.CDS"/>
    <property type="gene ID" value="AVESA.00010b.r2.7DG1343490"/>
</dbReference>
<protein>
    <submittedName>
        <fullName evidence="1">Uncharacterized protein</fullName>
    </submittedName>
</protein>
<reference evidence="1" key="2">
    <citation type="submission" date="2025-09" db="UniProtKB">
        <authorList>
            <consortium name="EnsemblPlants"/>
        </authorList>
    </citation>
    <scope>IDENTIFICATION</scope>
</reference>
<evidence type="ECO:0000313" key="1">
    <source>
        <dbReference type="EnsemblPlants" id="AVESA.00010b.r2.7DG1343490.3.CDS"/>
    </source>
</evidence>
<name>A0ACD6AAJ9_AVESA</name>
<sequence>MNAGTPKKVTIMEDAGGSSPQSQPPLTISVSKAPRKSGGGANAWPAVAEEPVSPTARLMDGIYIVVTMGLGVPLNLAAFRAGIGSQLARYPRFQSIQVIKNDKPHWVLAPALNLEDHIIVVPTSPDAASDPDKAVEDYAASLSTAPMDRSRPLWEFHFLDFPTSEATSTAVLRVHHSLADGMSLLMLLMASTRSAADPSRLPAMPAPPARSGNIYACPRPSRSQGGLAFAAWVWSFVVLAWHTVVDATLFVAIIMFARDPHTLFMRADSGGGDFPRRRKRFVNRSLKLDDVKFLKEAMNCTVNDVLVGVTSSALSRYYFRRSGDTKTRKICLRSVLLVNLRPPTSLQAYVDMVESGNSNGVKWGNELGYIILPFHIATYEDPLEYVREAKKAVDRKKRSLEAIFTRMLCEVILKTLGIKAAGVIFHRMIAHTTISFSNMIGPAEQVEFYGHPVVSIAPSVYGQTGALIVHYQSYNNTIKVILGVDEEQFPDHGQLLDDFTESLRIIKDCASSPGNNDNQ</sequence>
<accession>A0ACD6AAJ9</accession>
<dbReference type="Proteomes" id="UP001732700">
    <property type="component" value="Chromosome 7D"/>
</dbReference>
<keyword evidence="2" id="KW-1185">Reference proteome</keyword>